<dbReference type="RefSeq" id="WP_121153785.1">
    <property type="nucleotide sequence ID" value="NZ_RBKT01000001.1"/>
</dbReference>
<protein>
    <submittedName>
        <fullName evidence="3">Uncharacterized protein DUF1622</fullName>
    </submittedName>
</protein>
<keyword evidence="2" id="KW-0472">Membrane</keyword>
<proteinExistence type="predicted"/>
<dbReference type="Proteomes" id="UP000277671">
    <property type="component" value="Unassembled WGS sequence"/>
</dbReference>
<dbReference type="AlphaFoldDB" id="A0A495JAH3"/>
<evidence type="ECO:0000313" key="4">
    <source>
        <dbReference type="Proteomes" id="UP000277671"/>
    </source>
</evidence>
<evidence type="ECO:0000256" key="1">
    <source>
        <dbReference type="SAM" id="MobiDB-lite"/>
    </source>
</evidence>
<comment type="caution">
    <text evidence="3">The sequence shown here is derived from an EMBL/GenBank/DDBJ whole genome shotgun (WGS) entry which is preliminary data.</text>
</comment>
<gene>
    <name evidence="3" type="ORF">BDK92_0249</name>
</gene>
<reference evidence="3 4" key="1">
    <citation type="submission" date="2018-10" db="EMBL/GenBank/DDBJ databases">
        <title>Sequencing the genomes of 1000 actinobacteria strains.</title>
        <authorList>
            <person name="Klenk H.-P."/>
        </authorList>
    </citation>
    <scope>NUCLEOTIDE SEQUENCE [LARGE SCALE GENOMIC DNA]</scope>
    <source>
        <strain evidence="3 4">DSM 45175</strain>
    </source>
</reference>
<organism evidence="3 4">
    <name type="scientific">Micromonospora pisi</name>
    <dbReference type="NCBI Taxonomy" id="589240"/>
    <lineage>
        <taxon>Bacteria</taxon>
        <taxon>Bacillati</taxon>
        <taxon>Actinomycetota</taxon>
        <taxon>Actinomycetes</taxon>
        <taxon>Micromonosporales</taxon>
        <taxon>Micromonosporaceae</taxon>
        <taxon>Micromonospora</taxon>
    </lineage>
</organism>
<keyword evidence="2" id="KW-1133">Transmembrane helix</keyword>
<name>A0A495JAH3_9ACTN</name>
<feature type="transmembrane region" description="Helical" evidence="2">
    <location>
        <begin position="56"/>
        <end position="78"/>
    </location>
</feature>
<feature type="transmembrane region" description="Helical" evidence="2">
    <location>
        <begin position="6"/>
        <end position="25"/>
    </location>
</feature>
<accession>A0A495JAH3</accession>
<feature type="region of interest" description="Disordered" evidence="1">
    <location>
        <begin position="78"/>
        <end position="98"/>
    </location>
</feature>
<dbReference type="EMBL" id="RBKT01000001">
    <property type="protein sequence ID" value="RKR86030.1"/>
    <property type="molecule type" value="Genomic_DNA"/>
</dbReference>
<keyword evidence="4" id="KW-1185">Reference proteome</keyword>
<keyword evidence="2" id="KW-0812">Transmembrane</keyword>
<evidence type="ECO:0000313" key="3">
    <source>
        <dbReference type="EMBL" id="RKR86030.1"/>
    </source>
</evidence>
<sequence length="98" mass="10456">MIRSTLVDLITAFALVTGVVTVLAVRNWRIALRLVLDLLTAASLIRLAATEHWRDLATAATIVLLRTVIGALLSTSAAPRRRGPTARRSSGRPDSAVG</sequence>
<evidence type="ECO:0000256" key="2">
    <source>
        <dbReference type="SAM" id="Phobius"/>
    </source>
</evidence>